<evidence type="ECO:0000256" key="2">
    <source>
        <dbReference type="SAM" id="Phobius"/>
    </source>
</evidence>
<protein>
    <submittedName>
        <fullName evidence="3">Uncharacterized protein</fullName>
    </submittedName>
</protein>
<feature type="transmembrane region" description="Helical" evidence="2">
    <location>
        <begin position="549"/>
        <end position="568"/>
    </location>
</feature>
<keyword evidence="4" id="KW-1185">Reference proteome</keyword>
<evidence type="ECO:0000256" key="1">
    <source>
        <dbReference type="SAM" id="MobiDB-lite"/>
    </source>
</evidence>
<organism evidence="3 4">
    <name type="scientific">Thelonectria olida</name>
    <dbReference type="NCBI Taxonomy" id="1576542"/>
    <lineage>
        <taxon>Eukaryota</taxon>
        <taxon>Fungi</taxon>
        <taxon>Dikarya</taxon>
        <taxon>Ascomycota</taxon>
        <taxon>Pezizomycotina</taxon>
        <taxon>Sordariomycetes</taxon>
        <taxon>Hypocreomycetidae</taxon>
        <taxon>Hypocreales</taxon>
        <taxon>Nectriaceae</taxon>
        <taxon>Thelonectria</taxon>
    </lineage>
</organism>
<dbReference type="AlphaFoldDB" id="A0A9P8VXS7"/>
<dbReference type="EMBL" id="JAGPYM010000022">
    <property type="protein sequence ID" value="KAH6883830.1"/>
    <property type="molecule type" value="Genomic_DNA"/>
</dbReference>
<evidence type="ECO:0000313" key="3">
    <source>
        <dbReference type="EMBL" id="KAH6883830.1"/>
    </source>
</evidence>
<keyword evidence="2" id="KW-1133">Transmembrane helix</keyword>
<keyword evidence="2" id="KW-0812">Transmembrane</keyword>
<feature type="compositionally biased region" description="Polar residues" evidence="1">
    <location>
        <begin position="33"/>
        <end position="48"/>
    </location>
</feature>
<gene>
    <name evidence="3" type="ORF">B0T10DRAFT_609078</name>
</gene>
<accession>A0A9P8VXS7</accession>
<evidence type="ECO:0000313" key="4">
    <source>
        <dbReference type="Proteomes" id="UP000777438"/>
    </source>
</evidence>
<comment type="caution">
    <text evidence="3">The sequence shown here is derived from an EMBL/GenBank/DDBJ whole genome shotgun (WGS) entry which is preliminary data.</text>
</comment>
<proteinExistence type="predicted"/>
<feature type="compositionally biased region" description="Basic residues" evidence="1">
    <location>
        <begin position="1"/>
        <end position="11"/>
    </location>
</feature>
<keyword evidence="2" id="KW-0472">Membrane</keyword>
<feature type="region of interest" description="Disordered" evidence="1">
    <location>
        <begin position="1"/>
        <end position="58"/>
    </location>
</feature>
<name>A0A9P8VXS7_9HYPO</name>
<sequence length="615" mass="70656">MPSKRRGKPKKTTQQQRRTNRRNNNTEHHANHDNATSPKTSTSANPGSSRWDDRPGYVFPNFAKSENARLLDGWDDDPDDKEGVVEWFMNVEGGSPKGQTDLVLSFCPNETMQELEWGSSPMHLEKSCLLDDRSNNGTCSTARDFLGPLTARQLQSELRKERFVMQTNPNQAPNDDESTDTDLTMSQPRHQISADRRLIFMTNLDRFGMMALITTASDNEARVLRGAFSRHISPQSDLIAHRITSIGFRSIELSFDIHFYSWVTSSEMPTDGRSKSDKKPLRQVSDLSFLTRGETLAYHSNERDYLCEAKVSLSISVIDDDRWVAYGFFDNYFDESPGRDSVEEYDSFMNSDGDPCIFRPDPFTKGLRDADKPILDPRMYFWVVFEIRMQKAKEEWQYVVSQLKTRVKTHIDTSPSSPIPEQSCSWVDQTNILLRNLLDSLTTTIRIWRCFQPDSSFLTEKASREHEQIEEAFRVLEICVHELECIQKRCKDFADTITRYMNVEANRDTKIAARAAIDMINYVVPMTLSAAVLSMQESAIPAFLGPTKLSFIILSLILMALVPLSFAARKRSENIGLFLMALYERLPLRRLHRLKENMKRLRTREEDEEQGGQDN</sequence>
<dbReference type="OrthoDB" id="10071171at2759"/>
<dbReference type="Proteomes" id="UP000777438">
    <property type="component" value="Unassembled WGS sequence"/>
</dbReference>
<reference evidence="3 4" key="1">
    <citation type="journal article" date="2021" name="Nat. Commun.">
        <title>Genetic determinants of endophytism in the Arabidopsis root mycobiome.</title>
        <authorList>
            <person name="Mesny F."/>
            <person name="Miyauchi S."/>
            <person name="Thiergart T."/>
            <person name="Pickel B."/>
            <person name="Atanasova L."/>
            <person name="Karlsson M."/>
            <person name="Huettel B."/>
            <person name="Barry K.W."/>
            <person name="Haridas S."/>
            <person name="Chen C."/>
            <person name="Bauer D."/>
            <person name="Andreopoulos W."/>
            <person name="Pangilinan J."/>
            <person name="LaButti K."/>
            <person name="Riley R."/>
            <person name="Lipzen A."/>
            <person name="Clum A."/>
            <person name="Drula E."/>
            <person name="Henrissat B."/>
            <person name="Kohler A."/>
            <person name="Grigoriev I.V."/>
            <person name="Martin F.M."/>
            <person name="Hacquard S."/>
        </authorList>
    </citation>
    <scope>NUCLEOTIDE SEQUENCE [LARGE SCALE GENOMIC DNA]</scope>
    <source>
        <strain evidence="3 4">MPI-CAGE-CH-0241</strain>
    </source>
</reference>